<keyword evidence="1" id="KW-1133">Transmembrane helix</keyword>
<feature type="transmembrane region" description="Helical" evidence="1">
    <location>
        <begin position="12"/>
        <end position="31"/>
    </location>
</feature>
<sequence length="113" mass="11671">MYVPRSSRWSAALGVLAIAVQLLALPLLVLVRGQMRYGMAVALVTAGVLAGVGAIACGLWFLQQRRRRVRAGRRTSRGRGGALVCTGICTGTVAAGWLIPVVALGLGTVSAGL</sequence>
<keyword evidence="1" id="KW-0812">Transmembrane</keyword>
<organism evidence="2 3">
    <name type="scientific">Cellulomonas denverensis</name>
    <dbReference type="NCBI Taxonomy" id="264297"/>
    <lineage>
        <taxon>Bacteria</taxon>
        <taxon>Bacillati</taxon>
        <taxon>Actinomycetota</taxon>
        <taxon>Actinomycetes</taxon>
        <taxon>Micrococcales</taxon>
        <taxon>Cellulomonadaceae</taxon>
        <taxon>Cellulomonas</taxon>
    </lineage>
</organism>
<proteinExistence type="predicted"/>
<dbReference type="Proteomes" id="UP000581206">
    <property type="component" value="Unassembled WGS sequence"/>
</dbReference>
<dbReference type="AlphaFoldDB" id="A0A7X6KTF6"/>
<accession>A0A7X6KTF6</accession>
<evidence type="ECO:0000313" key="2">
    <source>
        <dbReference type="EMBL" id="NKY21976.1"/>
    </source>
</evidence>
<feature type="transmembrane region" description="Helical" evidence="1">
    <location>
        <begin position="37"/>
        <end position="62"/>
    </location>
</feature>
<gene>
    <name evidence="2" type="ORF">HGA03_04780</name>
</gene>
<evidence type="ECO:0000256" key="1">
    <source>
        <dbReference type="SAM" id="Phobius"/>
    </source>
</evidence>
<keyword evidence="3" id="KW-1185">Reference proteome</keyword>
<reference evidence="2 3" key="1">
    <citation type="submission" date="2020-04" db="EMBL/GenBank/DDBJ databases">
        <title>MicrobeNet Type strains.</title>
        <authorList>
            <person name="Nicholson A.C."/>
        </authorList>
    </citation>
    <scope>NUCLEOTIDE SEQUENCE [LARGE SCALE GENOMIC DNA]</scope>
    <source>
        <strain evidence="2 3">ATCC BAA-788</strain>
    </source>
</reference>
<dbReference type="RefSeq" id="WP_168629097.1">
    <property type="nucleotide sequence ID" value="NZ_BONL01000002.1"/>
</dbReference>
<feature type="transmembrane region" description="Helical" evidence="1">
    <location>
        <begin position="83"/>
        <end position="106"/>
    </location>
</feature>
<dbReference type="EMBL" id="JAAXOX010000002">
    <property type="protein sequence ID" value="NKY21976.1"/>
    <property type="molecule type" value="Genomic_DNA"/>
</dbReference>
<keyword evidence="1" id="KW-0472">Membrane</keyword>
<comment type="caution">
    <text evidence="2">The sequence shown here is derived from an EMBL/GenBank/DDBJ whole genome shotgun (WGS) entry which is preliminary data.</text>
</comment>
<protein>
    <submittedName>
        <fullName evidence="2">Uncharacterized protein</fullName>
    </submittedName>
</protein>
<evidence type="ECO:0000313" key="3">
    <source>
        <dbReference type="Proteomes" id="UP000581206"/>
    </source>
</evidence>
<name>A0A7X6KTF6_9CELL</name>